<sequence length="521" mass="60365">MNFIRNVIALVCVLVLSVNLSFAQTKVIDSLRNEINKTPEKDRGSLYLDLSYELMELDPIGAKEFTRKAYELSLANYDSVLLIRSRMRIAYLIRYEDSDSSLVMGIKTLAMAEKCPMDHAVFVTMNRIAVNYIYRGKYDRALHFLLKGLELPYAKGNRWAMKALWNNLGLVYYKIKYFEKALFAYNEGLGYSDLSEQDFAANTFFNMSLCESHQKNFRNSRDHIMKGRKICPGDCTSSEGVHYYFSLSTYHFLKGNYDSVLIFTDRSHGLALKHQDVRMQVSSLEMKAKSYLKLNRIDLAEHTISQARSLVTGSNLHSEIKDVYAVLASVAERKRDYKMMAAALKKYVEELDSTDAAQNRVNLMKLEVESKEREHREEIRIQEMYLKAKEDIISTQRLLIIAVFVICVLFSILLVVFIKRHRQKTQHNKLLDKNLQLRTNELHDEMRSAFKAQLFQRELVDKMLVDIGHQMTSMKALLKFISSDETQRDACIKKSETLFDKIETSMRKIKTVISDGAEIHK</sequence>
<dbReference type="EMBL" id="QMFY01000003">
    <property type="protein sequence ID" value="RAW01658.1"/>
    <property type="molecule type" value="Genomic_DNA"/>
</dbReference>
<evidence type="ECO:0008006" key="5">
    <source>
        <dbReference type="Google" id="ProtNLM"/>
    </source>
</evidence>
<evidence type="ECO:0000256" key="1">
    <source>
        <dbReference type="SAM" id="Phobius"/>
    </source>
</evidence>
<feature type="signal peptide" evidence="2">
    <location>
        <begin position="1"/>
        <end position="23"/>
    </location>
</feature>
<keyword evidence="1" id="KW-1133">Transmembrane helix</keyword>
<dbReference type="OrthoDB" id="1523128at2"/>
<gene>
    <name evidence="3" type="ORF">DQQ10_08365</name>
</gene>
<evidence type="ECO:0000313" key="4">
    <source>
        <dbReference type="Proteomes" id="UP000251889"/>
    </source>
</evidence>
<keyword evidence="1" id="KW-0812">Transmembrane</keyword>
<dbReference type="InterPro" id="IPR011990">
    <property type="entry name" value="TPR-like_helical_dom_sf"/>
</dbReference>
<comment type="caution">
    <text evidence="3">The sequence shown here is derived from an EMBL/GenBank/DDBJ whole genome shotgun (WGS) entry which is preliminary data.</text>
</comment>
<reference evidence="3 4" key="1">
    <citation type="submission" date="2018-06" db="EMBL/GenBank/DDBJ databases">
        <title>Chryseolinea flavus sp. nov., a member of the phylum Bacteroidetes isolated from soil.</title>
        <authorList>
            <person name="Li Y."/>
            <person name="Wang J."/>
        </authorList>
    </citation>
    <scope>NUCLEOTIDE SEQUENCE [LARGE SCALE GENOMIC DNA]</scope>
    <source>
        <strain evidence="3 4">SDU1-6</strain>
    </source>
</reference>
<protein>
    <recommendedName>
        <fullName evidence="5">Tetratricopeptide repeat protein</fullName>
    </recommendedName>
</protein>
<accession>A0A364Y6D0</accession>
<keyword evidence="1" id="KW-0472">Membrane</keyword>
<dbReference type="Proteomes" id="UP000251889">
    <property type="component" value="Unassembled WGS sequence"/>
</dbReference>
<keyword evidence="2" id="KW-0732">Signal</keyword>
<keyword evidence="4" id="KW-1185">Reference proteome</keyword>
<dbReference type="AlphaFoldDB" id="A0A364Y6D0"/>
<proteinExistence type="predicted"/>
<dbReference type="Gene3D" id="1.25.40.10">
    <property type="entry name" value="Tetratricopeptide repeat domain"/>
    <property type="match status" value="2"/>
</dbReference>
<feature type="chain" id="PRO_5016679082" description="Tetratricopeptide repeat protein" evidence="2">
    <location>
        <begin position="24"/>
        <end position="521"/>
    </location>
</feature>
<name>A0A364Y6D0_9BACT</name>
<evidence type="ECO:0000313" key="3">
    <source>
        <dbReference type="EMBL" id="RAW01658.1"/>
    </source>
</evidence>
<evidence type="ECO:0000256" key="2">
    <source>
        <dbReference type="SAM" id="SignalP"/>
    </source>
</evidence>
<organism evidence="3 4">
    <name type="scientific">Pseudochryseolinea flava</name>
    <dbReference type="NCBI Taxonomy" id="2059302"/>
    <lineage>
        <taxon>Bacteria</taxon>
        <taxon>Pseudomonadati</taxon>
        <taxon>Bacteroidota</taxon>
        <taxon>Cytophagia</taxon>
        <taxon>Cytophagales</taxon>
        <taxon>Fulvivirgaceae</taxon>
        <taxon>Pseudochryseolinea</taxon>
    </lineage>
</organism>
<feature type="transmembrane region" description="Helical" evidence="1">
    <location>
        <begin position="398"/>
        <end position="418"/>
    </location>
</feature>
<dbReference type="RefSeq" id="WP_112746398.1">
    <property type="nucleotide sequence ID" value="NZ_QMFY01000003.1"/>
</dbReference>
<dbReference type="InterPro" id="IPR019734">
    <property type="entry name" value="TPR_rpt"/>
</dbReference>
<dbReference type="SUPFAM" id="SSF48452">
    <property type="entry name" value="TPR-like"/>
    <property type="match status" value="1"/>
</dbReference>
<dbReference type="SMART" id="SM00028">
    <property type="entry name" value="TPR"/>
    <property type="match status" value="4"/>
</dbReference>